<gene>
    <name evidence="2" type="ORF">AURANDRAFT_64884</name>
</gene>
<organism evidence="3">
    <name type="scientific">Aureococcus anophagefferens</name>
    <name type="common">Harmful bloom alga</name>
    <dbReference type="NCBI Taxonomy" id="44056"/>
    <lineage>
        <taxon>Eukaryota</taxon>
        <taxon>Sar</taxon>
        <taxon>Stramenopiles</taxon>
        <taxon>Ochrophyta</taxon>
        <taxon>Pelagophyceae</taxon>
        <taxon>Pelagomonadales</taxon>
        <taxon>Pelagomonadaceae</taxon>
        <taxon>Aureococcus</taxon>
    </lineage>
</organism>
<keyword evidence="3" id="KW-1185">Reference proteome</keyword>
<dbReference type="InParanoid" id="F0YC35"/>
<dbReference type="Proteomes" id="UP000002729">
    <property type="component" value="Unassembled WGS sequence"/>
</dbReference>
<dbReference type="eggNOG" id="ENOG502S7I0">
    <property type="taxonomic scope" value="Eukaryota"/>
</dbReference>
<name>F0YC35_AURAN</name>
<dbReference type="KEGG" id="aaf:AURANDRAFT_64884"/>
<proteinExistence type="predicted"/>
<evidence type="ECO:0000313" key="2">
    <source>
        <dbReference type="EMBL" id="EGB07230.1"/>
    </source>
</evidence>
<feature type="chain" id="PRO_5003264570" evidence="1">
    <location>
        <begin position="18"/>
        <end position="171"/>
    </location>
</feature>
<dbReference type="InterPro" id="IPR006311">
    <property type="entry name" value="TAT_signal"/>
</dbReference>
<reference evidence="2 3" key="1">
    <citation type="journal article" date="2011" name="Proc. Natl. Acad. Sci. U.S.A.">
        <title>Niche of harmful alga Aureococcus anophagefferens revealed through ecogenomics.</title>
        <authorList>
            <person name="Gobler C.J."/>
            <person name="Berry D.L."/>
            <person name="Dyhrman S.T."/>
            <person name="Wilhelm S.W."/>
            <person name="Salamov A."/>
            <person name="Lobanov A.V."/>
            <person name="Zhang Y."/>
            <person name="Collier J.L."/>
            <person name="Wurch L.L."/>
            <person name="Kustka A.B."/>
            <person name="Dill B.D."/>
            <person name="Shah M."/>
            <person name="VerBerkmoes N.C."/>
            <person name="Kuo A."/>
            <person name="Terry A."/>
            <person name="Pangilinan J."/>
            <person name="Lindquist E.A."/>
            <person name="Lucas S."/>
            <person name="Paulsen I.T."/>
            <person name="Hattenrath-Lehmann T.K."/>
            <person name="Talmage S.C."/>
            <person name="Walker E.A."/>
            <person name="Koch F."/>
            <person name="Burson A.M."/>
            <person name="Marcoval M.A."/>
            <person name="Tang Y.Z."/>
            <person name="Lecleir G.R."/>
            <person name="Coyne K.J."/>
            <person name="Berg G.M."/>
            <person name="Bertrand E.M."/>
            <person name="Saito M.A."/>
            <person name="Gladyshev V.N."/>
            <person name="Grigoriev I.V."/>
        </authorList>
    </citation>
    <scope>NUCLEOTIDE SEQUENCE [LARGE SCALE GENOMIC DNA]</scope>
    <source>
        <strain evidence="3">CCMP 1984</strain>
    </source>
</reference>
<evidence type="ECO:0000313" key="3">
    <source>
        <dbReference type="Proteomes" id="UP000002729"/>
    </source>
</evidence>
<dbReference type="GeneID" id="20225057"/>
<dbReference type="EMBL" id="GL833131">
    <property type="protein sequence ID" value="EGB07230.1"/>
    <property type="molecule type" value="Genomic_DNA"/>
</dbReference>
<dbReference type="RefSeq" id="XP_009037866.1">
    <property type="nucleotide sequence ID" value="XM_009039618.1"/>
</dbReference>
<dbReference type="OrthoDB" id="44284at2759"/>
<dbReference type="PROSITE" id="PS51318">
    <property type="entry name" value="TAT"/>
    <property type="match status" value="1"/>
</dbReference>
<evidence type="ECO:0000256" key="1">
    <source>
        <dbReference type="SAM" id="SignalP"/>
    </source>
</evidence>
<keyword evidence="1" id="KW-0732">Signal</keyword>
<feature type="signal peptide" evidence="1">
    <location>
        <begin position="1"/>
        <end position="17"/>
    </location>
</feature>
<dbReference type="OMA" id="NEYNACL"/>
<accession>F0YC35</accession>
<dbReference type="AlphaFoldDB" id="F0YC35"/>
<protein>
    <submittedName>
        <fullName evidence="2">Uncharacterized protein</fullName>
    </submittedName>
</protein>
<sequence>MAQKLAVLCAILVGARAMRLPTRRRVVLGGGAAAAAAAAAVPARAAELPTGGRDLFNLVAAARRQLDDVPALIEAGKWDSVRAILIQPPIADVWGKNAKPLLKRYAEAVGNADGDELAAVYNNVFSPVGGDMKVNAKPELVKQYYEMPMQEFRASAKALDALVKLGSGLKY</sequence>